<dbReference type="Pfam" id="PF00005">
    <property type="entry name" value="ABC_tran"/>
    <property type="match status" value="1"/>
</dbReference>
<dbReference type="InterPro" id="IPR003439">
    <property type="entry name" value="ABC_transporter-like_ATP-bd"/>
</dbReference>
<dbReference type="GO" id="GO:0042626">
    <property type="term" value="F:ATPase-coupled transmembrane transporter activity"/>
    <property type="evidence" value="ECO:0007669"/>
    <property type="project" value="TreeGrafter"/>
</dbReference>
<comment type="caution">
    <text evidence="9">The sequence shown here is derived from an EMBL/GenBank/DDBJ whole genome shotgun (WGS) entry which is preliminary data.</text>
</comment>
<dbReference type="PANTHER" id="PTHR43553">
    <property type="entry name" value="HEAVY METAL TRANSPORTER"/>
    <property type="match status" value="1"/>
</dbReference>
<dbReference type="GO" id="GO:0043190">
    <property type="term" value="C:ATP-binding cassette (ABC) transporter complex"/>
    <property type="evidence" value="ECO:0007669"/>
    <property type="project" value="TreeGrafter"/>
</dbReference>
<dbReference type="CDD" id="cd03225">
    <property type="entry name" value="ABC_cobalt_CbiO_domain1"/>
    <property type="match status" value="1"/>
</dbReference>
<dbReference type="PANTHER" id="PTHR43553:SF27">
    <property type="entry name" value="ENERGY-COUPLING FACTOR TRANSPORTER ATP-BINDING PROTEIN ECFA2"/>
    <property type="match status" value="1"/>
</dbReference>
<protein>
    <submittedName>
        <fullName evidence="9">Cobalt ABC transporter ATP-binding protein</fullName>
    </submittedName>
</protein>
<gene>
    <name evidence="9" type="ORF">OBE_11403</name>
</gene>
<feature type="non-terminal residue" evidence="9">
    <location>
        <position position="114"/>
    </location>
</feature>
<evidence type="ECO:0000256" key="2">
    <source>
        <dbReference type="ARBA" id="ARBA00022448"/>
    </source>
</evidence>
<dbReference type="InterPro" id="IPR050095">
    <property type="entry name" value="ECF_ABC_transporter_ATP-bd"/>
</dbReference>
<dbReference type="AlphaFoldDB" id="K1SPG9"/>
<evidence type="ECO:0000259" key="8">
    <source>
        <dbReference type="Pfam" id="PF00005"/>
    </source>
</evidence>
<evidence type="ECO:0000256" key="5">
    <source>
        <dbReference type="ARBA" id="ARBA00022840"/>
    </source>
</evidence>
<evidence type="ECO:0000313" key="9">
    <source>
        <dbReference type="EMBL" id="EKC55760.1"/>
    </source>
</evidence>
<dbReference type="Gene3D" id="3.40.50.300">
    <property type="entry name" value="P-loop containing nucleotide triphosphate hydrolases"/>
    <property type="match status" value="1"/>
</dbReference>
<sequence>MGVDREEIITKVMDIISLLQIEAFMFKHPCELSGGQRQRVALASIIVQDPDIIVIDEPTSQLDPKGTEDVFEIIKYLNRQKKTIVLVEHKMNLIAEYADHIVYLNDGSVLLDGS</sequence>
<dbReference type="InterPro" id="IPR027417">
    <property type="entry name" value="P-loop_NTPase"/>
</dbReference>
<proteinExistence type="predicted"/>
<keyword evidence="2" id="KW-0813">Transport</keyword>
<evidence type="ECO:0000256" key="1">
    <source>
        <dbReference type="ARBA" id="ARBA00004202"/>
    </source>
</evidence>
<evidence type="ECO:0000256" key="7">
    <source>
        <dbReference type="ARBA" id="ARBA00023136"/>
    </source>
</evidence>
<evidence type="ECO:0000256" key="4">
    <source>
        <dbReference type="ARBA" id="ARBA00022741"/>
    </source>
</evidence>
<comment type="subcellular location">
    <subcellularLocation>
        <location evidence="1">Cell membrane</location>
        <topology evidence="1">Peripheral membrane protein</topology>
    </subcellularLocation>
</comment>
<keyword evidence="6" id="KW-1278">Translocase</keyword>
<keyword evidence="4" id="KW-0547">Nucleotide-binding</keyword>
<dbReference type="GO" id="GO:0016887">
    <property type="term" value="F:ATP hydrolysis activity"/>
    <property type="evidence" value="ECO:0007669"/>
    <property type="project" value="InterPro"/>
</dbReference>
<feature type="domain" description="ABC transporter" evidence="8">
    <location>
        <begin position="14"/>
        <end position="60"/>
    </location>
</feature>
<reference evidence="9" key="1">
    <citation type="journal article" date="2013" name="Environ. Microbiol.">
        <title>Microbiota from the distal guts of lean and obese adolescents exhibit partial functional redundancy besides clear differences in community structure.</title>
        <authorList>
            <person name="Ferrer M."/>
            <person name="Ruiz A."/>
            <person name="Lanza F."/>
            <person name="Haange S.B."/>
            <person name="Oberbach A."/>
            <person name="Till H."/>
            <person name="Bargiela R."/>
            <person name="Campoy C."/>
            <person name="Segura M.T."/>
            <person name="Richter M."/>
            <person name="von Bergen M."/>
            <person name="Seifert J."/>
            <person name="Suarez A."/>
        </authorList>
    </citation>
    <scope>NUCLEOTIDE SEQUENCE</scope>
</reference>
<organism evidence="9">
    <name type="scientific">human gut metagenome</name>
    <dbReference type="NCBI Taxonomy" id="408170"/>
    <lineage>
        <taxon>unclassified sequences</taxon>
        <taxon>metagenomes</taxon>
        <taxon>organismal metagenomes</taxon>
    </lineage>
</organism>
<evidence type="ECO:0000256" key="3">
    <source>
        <dbReference type="ARBA" id="ARBA00022475"/>
    </source>
</evidence>
<keyword evidence="3" id="KW-1003">Cell membrane</keyword>
<name>K1SPG9_9ZZZZ</name>
<evidence type="ECO:0000256" key="6">
    <source>
        <dbReference type="ARBA" id="ARBA00022967"/>
    </source>
</evidence>
<keyword evidence="5 9" id="KW-0067">ATP-binding</keyword>
<dbReference type="InterPro" id="IPR015856">
    <property type="entry name" value="ABC_transpr_CbiO/EcfA_su"/>
</dbReference>
<accession>K1SPG9</accession>
<dbReference type="SUPFAM" id="SSF52540">
    <property type="entry name" value="P-loop containing nucleoside triphosphate hydrolases"/>
    <property type="match status" value="1"/>
</dbReference>
<keyword evidence="7" id="KW-0472">Membrane</keyword>
<dbReference type="GO" id="GO:0005524">
    <property type="term" value="F:ATP binding"/>
    <property type="evidence" value="ECO:0007669"/>
    <property type="project" value="UniProtKB-KW"/>
</dbReference>
<dbReference type="EMBL" id="AJWZ01007852">
    <property type="protein sequence ID" value="EKC55760.1"/>
    <property type="molecule type" value="Genomic_DNA"/>
</dbReference>